<dbReference type="NCBIfam" id="TIGR01652">
    <property type="entry name" value="ATPase-Plipid"/>
    <property type="match status" value="1"/>
</dbReference>
<dbReference type="SFLD" id="SFLDG00002">
    <property type="entry name" value="C1.7:_P-type_atpase_like"/>
    <property type="match status" value="1"/>
</dbReference>
<dbReference type="GO" id="GO:0005524">
    <property type="term" value="F:ATP binding"/>
    <property type="evidence" value="ECO:0007669"/>
    <property type="project" value="UniProtKB-UniRule"/>
</dbReference>
<dbReference type="Gene3D" id="2.70.150.10">
    <property type="entry name" value="Calcium-transporting ATPase, cytoplasmic transduction domain A"/>
    <property type="match status" value="1"/>
</dbReference>
<dbReference type="SFLD" id="SFLDS00003">
    <property type="entry name" value="Haloacid_Dehalogenase"/>
    <property type="match status" value="1"/>
</dbReference>
<protein>
    <recommendedName>
        <fullName evidence="16">Phospholipid-transporting ATPase</fullName>
        <ecNumber evidence="16">7.6.2.1</ecNumber>
    </recommendedName>
</protein>
<dbReference type="PROSITE" id="PS00154">
    <property type="entry name" value="ATPASE_E1_E2"/>
    <property type="match status" value="1"/>
</dbReference>
<comment type="catalytic activity">
    <reaction evidence="12 16">
        <text>ATP + H2O + phospholipidSide 1 = ADP + phosphate + phospholipidSide 2.</text>
        <dbReference type="EC" id="7.6.2.1"/>
    </reaction>
</comment>
<keyword evidence="9 16" id="KW-1278">Translocase</keyword>
<feature type="binding site" evidence="14">
    <location>
        <position position="685"/>
    </location>
    <ligand>
        <name>ATP</name>
        <dbReference type="ChEBI" id="CHEBI:30616"/>
    </ligand>
</feature>
<feature type="binding site" evidence="15">
    <location>
        <position position="843"/>
    </location>
    <ligand>
        <name>Mg(2+)</name>
        <dbReference type="ChEBI" id="CHEBI:18420"/>
    </ligand>
</feature>
<evidence type="ECO:0000256" key="14">
    <source>
        <dbReference type="PIRSR" id="PIRSR606539-2"/>
    </source>
</evidence>
<feature type="binding site" evidence="14">
    <location>
        <position position="568"/>
    </location>
    <ligand>
        <name>ATP</name>
        <dbReference type="ChEBI" id="CHEBI:30616"/>
    </ligand>
</feature>
<evidence type="ECO:0000256" key="11">
    <source>
        <dbReference type="ARBA" id="ARBA00023136"/>
    </source>
</evidence>
<feature type="transmembrane region" description="Helical" evidence="16">
    <location>
        <begin position="274"/>
        <end position="300"/>
    </location>
</feature>
<dbReference type="PRINTS" id="PR00119">
    <property type="entry name" value="CATATPASE"/>
</dbReference>
<feature type="transmembrane region" description="Helical" evidence="16">
    <location>
        <begin position="330"/>
        <end position="356"/>
    </location>
</feature>
<feature type="region of interest" description="Disordered" evidence="17">
    <location>
        <begin position="1125"/>
        <end position="1159"/>
    </location>
</feature>
<dbReference type="InterPro" id="IPR018303">
    <property type="entry name" value="ATPase_P-typ_P_site"/>
</dbReference>
<dbReference type="InterPro" id="IPR001757">
    <property type="entry name" value="P_typ_ATPase"/>
</dbReference>
<feature type="transmembrane region" description="Helical" evidence="16">
    <location>
        <begin position="58"/>
        <end position="75"/>
    </location>
</feature>
<organism evidence="20 21">
    <name type="scientific">Ramazzottius varieornatus</name>
    <name type="common">Water bear</name>
    <name type="synonym">Tardigrade</name>
    <dbReference type="NCBI Taxonomy" id="947166"/>
    <lineage>
        <taxon>Eukaryota</taxon>
        <taxon>Metazoa</taxon>
        <taxon>Ecdysozoa</taxon>
        <taxon>Tardigrada</taxon>
        <taxon>Eutardigrada</taxon>
        <taxon>Parachela</taxon>
        <taxon>Hypsibioidea</taxon>
        <taxon>Ramazzottiidae</taxon>
        <taxon>Ramazzottius</taxon>
    </lineage>
</organism>
<feature type="transmembrane region" description="Helical" evidence="16">
    <location>
        <begin position="1043"/>
        <end position="1064"/>
    </location>
</feature>
<dbReference type="InterPro" id="IPR006539">
    <property type="entry name" value="P-type_ATPase_IV"/>
</dbReference>
<dbReference type="SUPFAM" id="SSF81660">
    <property type="entry name" value="Metal cation-transporting ATPase, ATP-binding domain N"/>
    <property type="match status" value="1"/>
</dbReference>
<feature type="transmembrane region" description="Helical" evidence="16">
    <location>
        <begin position="81"/>
        <end position="100"/>
    </location>
</feature>
<evidence type="ECO:0000256" key="2">
    <source>
        <dbReference type="ARBA" id="ARBA00008109"/>
    </source>
</evidence>
<dbReference type="GO" id="GO:0045332">
    <property type="term" value="P:phospholipid translocation"/>
    <property type="evidence" value="ECO:0007669"/>
    <property type="project" value="TreeGrafter"/>
</dbReference>
<dbReference type="Gene3D" id="3.40.1110.10">
    <property type="entry name" value="Calcium-transporting ATPase, cytoplasmic domain N"/>
    <property type="match status" value="1"/>
</dbReference>
<feature type="domain" description="P-type ATPase C-terminal" evidence="19">
    <location>
        <begin position="869"/>
        <end position="1107"/>
    </location>
</feature>
<evidence type="ECO:0000256" key="13">
    <source>
        <dbReference type="PIRSR" id="PIRSR606539-1"/>
    </source>
</evidence>
<comment type="caution">
    <text evidence="20">The sequence shown here is derived from an EMBL/GenBank/DDBJ whole genome shotgun (WGS) entry which is preliminary data.</text>
</comment>
<evidence type="ECO:0000256" key="7">
    <source>
        <dbReference type="ARBA" id="ARBA00022840"/>
    </source>
</evidence>
<feature type="compositionally biased region" description="Basic residues" evidence="17">
    <location>
        <begin position="1147"/>
        <end position="1156"/>
    </location>
</feature>
<evidence type="ECO:0000313" key="21">
    <source>
        <dbReference type="Proteomes" id="UP000186922"/>
    </source>
</evidence>
<keyword evidence="4 16" id="KW-0812">Transmembrane</keyword>
<dbReference type="InterPro" id="IPR044492">
    <property type="entry name" value="P_typ_ATPase_HD_dom"/>
</dbReference>
<feature type="active site" description="4-aspartylphosphate intermediate" evidence="13">
    <location>
        <position position="402"/>
    </location>
</feature>
<name>A0A1D1V8V7_RAMVA</name>
<feature type="binding site" evidence="14">
    <location>
        <position position="846"/>
    </location>
    <ligand>
        <name>ATP</name>
        <dbReference type="ChEBI" id="CHEBI:30616"/>
    </ligand>
</feature>
<keyword evidence="21" id="KW-1185">Reference proteome</keyword>
<keyword evidence="7 14" id="KW-0067">ATP-binding</keyword>
<dbReference type="InterPro" id="IPR032630">
    <property type="entry name" value="P_typ_ATPase_c"/>
</dbReference>
<comment type="similarity">
    <text evidence="2 16">Belongs to the cation transport ATPase (P-type) (TC 3.A.3) family. Type IV subfamily.</text>
</comment>
<dbReference type="GO" id="GO:0140326">
    <property type="term" value="F:ATPase-coupled intramembrane lipid transporter activity"/>
    <property type="evidence" value="ECO:0007669"/>
    <property type="project" value="UniProtKB-EC"/>
</dbReference>
<accession>A0A1D1V8V7</accession>
<dbReference type="Pfam" id="PF13246">
    <property type="entry name" value="Cation_ATPase"/>
    <property type="match status" value="1"/>
</dbReference>
<dbReference type="InterPro" id="IPR023299">
    <property type="entry name" value="ATPase_P-typ_cyto_dom_N"/>
</dbReference>
<feature type="binding site" evidence="14">
    <location>
        <position position="823"/>
    </location>
    <ligand>
        <name>ATP</name>
        <dbReference type="ChEBI" id="CHEBI:30616"/>
    </ligand>
</feature>
<dbReference type="GO" id="GO:0007030">
    <property type="term" value="P:Golgi organization"/>
    <property type="evidence" value="ECO:0007669"/>
    <property type="project" value="TreeGrafter"/>
</dbReference>
<dbReference type="NCBIfam" id="TIGR01494">
    <property type="entry name" value="ATPase_P-type"/>
    <property type="match status" value="1"/>
</dbReference>
<feature type="transmembrane region" description="Helical" evidence="16">
    <location>
        <begin position="1017"/>
        <end position="1036"/>
    </location>
</feature>
<dbReference type="STRING" id="947166.A0A1D1V8V7"/>
<gene>
    <name evidence="20" type="primary">RvY_09313-1</name>
    <name evidence="20" type="synonym">RvY_09313.1</name>
    <name evidence="20" type="ORF">RvY_09313</name>
</gene>
<dbReference type="PANTHER" id="PTHR24092:SF190">
    <property type="entry name" value="PHOSPHOLIPID-TRANSPORTING ATPASE"/>
    <property type="match status" value="1"/>
</dbReference>
<feature type="transmembrane region" description="Helical" evidence="16">
    <location>
        <begin position="933"/>
        <end position="953"/>
    </location>
</feature>
<feature type="binding site" evidence="14">
    <location>
        <position position="404"/>
    </location>
    <ligand>
        <name>ATP</name>
        <dbReference type="ChEBI" id="CHEBI:30616"/>
    </ligand>
</feature>
<feature type="binding site" evidence="14">
    <location>
        <position position="847"/>
    </location>
    <ligand>
        <name>ATP</name>
        <dbReference type="ChEBI" id="CHEBI:30616"/>
    </ligand>
</feature>
<feature type="binding site" evidence="15">
    <location>
        <position position="847"/>
    </location>
    <ligand>
        <name>Mg(2+)</name>
        <dbReference type="ChEBI" id="CHEBI:18420"/>
    </ligand>
</feature>
<dbReference type="GO" id="GO:0005886">
    <property type="term" value="C:plasma membrane"/>
    <property type="evidence" value="ECO:0007669"/>
    <property type="project" value="TreeGrafter"/>
</dbReference>
<evidence type="ECO:0000259" key="19">
    <source>
        <dbReference type="Pfam" id="PF16212"/>
    </source>
</evidence>
<dbReference type="InterPro" id="IPR008250">
    <property type="entry name" value="ATPase_P-typ_transduc_dom_A_sf"/>
</dbReference>
<evidence type="ECO:0000256" key="12">
    <source>
        <dbReference type="ARBA" id="ARBA00034036"/>
    </source>
</evidence>
<dbReference type="Gene3D" id="3.40.50.1000">
    <property type="entry name" value="HAD superfamily/HAD-like"/>
    <property type="match status" value="1"/>
</dbReference>
<dbReference type="GO" id="GO:0000287">
    <property type="term" value="F:magnesium ion binding"/>
    <property type="evidence" value="ECO:0007669"/>
    <property type="project" value="UniProtKB-UniRule"/>
</dbReference>
<dbReference type="GO" id="GO:0016887">
    <property type="term" value="F:ATP hydrolysis activity"/>
    <property type="evidence" value="ECO:0007669"/>
    <property type="project" value="InterPro"/>
</dbReference>
<dbReference type="SFLD" id="SFLDF00027">
    <property type="entry name" value="p-type_atpase"/>
    <property type="match status" value="1"/>
</dbReference>
<dbReference type="FunFam" id="3.40.1110.10:FF:000087">
    <property type="entry name" value="Phospholipid-transporting ATPase"/>
    <property type="match status" value="1"/>
</dbReference>
<evidence type="ECO:0000256" key="3">
    <source>
        <dbReference type="ARBA" id="ARBA00022553"/>
    </source>
</evidence>
<dbReference type="FunFam" id="3.40.50.1000:FF:000001">
    <property type="entry name" value="Phospholipid-transporting ATPase IC"/>
    <property type="match status" value="1"/>
</dbReference>
<comment type="cofactor">
    <cofactor evidence="15">
        <name>Mg(2+)</name>
        <dbReference type="ChEBI" id="CHEBI:18420"/>
    </cofactor>
</comment>
<keyword evidence="6 14" id="KW-0547">Nucleotide-binding</keyword>
<dbReference type="SUPFAM" id="SSF56784">
    <property type="entry name" value="HAD-like"/>
    <property type="match status" value="1"/>
</dbReference>
<evidence type="ECO:0000256" key="4">
    <source>
        <dbReference type="ARBA" id="ARBA00022692"/>
    </source>
</evidence>
<feature type="transmembrane region" description="Helical" evidence="16">
    <location>
        <begin position="900"/>
        <end position="921"/>
    </location>
</feature>
<dbReference type="InterPro" id="IPR023298">
    <property type="entry name" value="ATPase_P-typ_TM_dom_sf"/>
</dbReference>
<evidence type="ECO:0000256" key="15">
    <source>
        <dbReference type="PIRSR" id="PIRSR606539-3"/>
    </source>
</evidence>
<feature type="binding site" evidence="14">
    <location>
        <position position="546"/>
    </location>
    <ligand>
        <name>ATP</name>
        <dbReference type="ChEBI" id="CHEBI:30616"/>
    </ligand>
</feature>
<evidence type="ECO:0000256" key="16">
    <source>
        <dbReference type="RuleBase" id="RU362033"/>
    </source>
</evidence>
<dbReference type="CDD" id="cd02073">
    <property type="entry name" value="P-type_ATPase_APLT_Dnf-like"/>
    <property type="match status" value="1"/>
</dbReference>
<evidence type="ECO:0000256" key="5">
    <source>
        <dbReference type="ARBA" id="ARBA00022723"/>
    </source>
</evidence>
<feature type="binding site" evidence="14">
    <location>
        <position position="686"/>
    </location>
    <ligand>
        <name>ATP</name>
        <dbReference type="ChEBI" id="CHEBI:30616"/>
    </ligand>
</feature>
<reference evidence="20 21" key="1">
    <citation type="journal article" date="2016" name="Nat. Commun.">
        <title>Extremotolerant tardigrade genome and improved radiotolerance of human cultured cells by tardigrade-unique protein.</title>
        <authorList>
            <person name="Hashimoto T."/>
            <person name="Horikawa D.D."/>
            <person name="Saito Y."/>
            <person name="Kuwahara H."/>
            <person name="Kozuka-Hata H."/>
            <person name="Shin-I T."/>
            <person name="Minakuchi Y."/>
            <person name="Ohishi K."/>
            <person name="Motoyama A."/>
            <person name="Aizu T."/>
            <person name="Enomoto A."/>
            <person name="Kondo K."/>
            <person name="Tanaka S."/>
            <person name="Hara Y."/>
            <person name="Koshikawa S."/>
            <person name="Sagara H."/>
            <person name="Miura T."/>
            <person name="Yokobori S."/>
            <person name="Miyagawa K."/>
            <person name="Suzuki Y."/>
            <person name="Kubo T."/>
            <person name="Oyama M."/>
            <person name="Kohara Y."/>
            <person name="Fujiyama A."/>
            <person name="Arakawa K."/>
            <person name="Katayama T."/>
            <person name="Toyoda A."/>
            <person name="Kunieda T."/>
        </authorList>
    </citation>
    <scope>NUCLEOTIDE SEQUENCE [LARGE SCALE GENOMIC DNA]</scope>
    <source>
        <strain evidence="20 21">YOKOZUNA-1</strain>
    </source>
</reference>
<dbReference type="SUPFAM" id="SSF81665">
    <property type="entry name" value="Calcium ATPase, transmembrane domain M"/>
    <property type="match status" value="1"/>
</dbReference>
<feature type="transmembrane region" description="Helical" evidence="16">
    <location>
        <begin position="1084"/>
        <end position="1107"/>
    </location>
</feature>
<keyword evidence="5 15" id="KW-0479">Metal-binding</keyword>
<dbReference type="OrthoDB" id="377733at2759"/>
<evidence type="ECO:0000256" key="1">
    <source>
        <dbReference type="ARBA" id="ARBA00004141"/>
    </source>
</evidence>
<keyword evidence="8 15" id="KW-0460">Magnesium</keyword>
<dbReference type="GO" id="GO:0005802">
    <property type="term" value="C:trans-Golgi network"/>
    <property type="evidence" value="ECO:0007669"/>
    <property type="project" value="TreeGrafter"/>
</dbReference>
<feature type="binding site" evidence="14">
    <location>
        <position position="403"/>
    </location>
    <ligand>
        <name>ATP</name>
        <dbReference type="ChEBI" id="CHEBI:30616"/>
    </ligand>
</feature>
<evidence type="ECO:0000256" key="10">
    <source>
        <dbReference type="ARBA" id="ARBA00022989"/>
    </source>
</evidence>
<dbReference type="InterPro" id="IPR036412">
    <property type="entry name" value="HAD-like_sf"/>
</dbReference>
<dbReference type="InterPro" id="IPR023214">
    <property type="entry name" value="HAD_sf"/>
</dbReference>
<evidence type="ECO:0000256" key="17">
    <source>
        <dbReference type="SAM" id="MobiDB-lite"/>
    </source>
</evidence>
<feature type="binding site" evidence="14">
    <location>
        <position position="817"/>
    </location>
    <ligand>
        <name>ATP</name>
        <dbReference type="ChEBI" id="CHEBI:30616"/>
    </ligand>
</feature>
<feature type="transmembrane region" description="Helical" evidence="16">
    <location>
        <begin position="983"/>
        <end position="1005"/>
    </location>
</feature>
<feature type="domain" description="P-type ATPase N-terminal" evidence="18">
    <location>
        <begin position="19"/>
        <end position="84"/>
    </location>
</feature>
<evidence type="ECO:0000256" key="6">
    <source>
        <dbReference type="ARBA" id="ARBA00022741"/>
    </source>
</evidence>
<keyword evidence="10 16" id="KW-1133">Transmembrane helix</keyword>
<feature type="binding site" evidence="14">
    <location>
        <position position="505"/>
    </location>
    <ligand>
        <name>ATP</name>
        <dbReference type="ChEBI" id="CHEBI:30616"/>
    </ligand>
</feature>
<feature type="binding site" evidence="14">
    <location>
        <position position="402"/>
    </location>
    <ligand>
        <name>ATP</name>
        <dbReference type="ChEBI" id="CHEBI:30616"/>
    </ligand>
</feature>
<dbReference type="AlphaFoldDB" id="A0A1D1V8V7"/>
<feature type="binding site" evidence="15">
    <location>
        <position position="404"/>
    </location>
    <ligand>
        <name>Mg(2+)</name>
        <dbReference type="ChEBI" id="CHEBI:18420"/>
    </ligand>
</feature>
<sequence length="1248" mass="140384">MFKWKKKRPAQKETERKIIINNNDLNKEFGYADNFIKTSKYNVITFLPKNLFEQFQRLANFYFLILLILQLIPQISSLTPVTTIVPLVAVLLLTALKDAIDDIQRHRNDNLVNGRISSVLRDGVFKKERWDKVVVGDIIHMQSDQFVAADLLLLSSSEPHGLCYIETAELDGETNLKSRQALPVTAKLMDNKALEALKAEIICEPPNNNLSRFEGTVKIEGDVSPLSNQQVLLRGCVLRNTVWCYGVVLFAGKDTKLMQNSGKTKLKRTSIDRLLNYVIIGIVIFLLSMCAVCTIACGIWESQIGIKFTVIQPWDSFVYKVVGRDARASAIAVIAVLVFFSYAIVLNTVVPISLYVSVEIIRFAHSFWINWDREMVYKDIPAKARTTTLNEELGQIEYIFSDKTGTLTQNIMTFNKCSIMGKKYGDVTDEAGEITEPQENTPLADFSDNPEADPKFRFYDKTLLKDIKSGDEGCDRLFRLLSLCHTVMPDEKGGRLVYQAQSPDEGALVDAARNFGYVFLYRNPTHISVKIKDRVWEYELLDILDFNNIRKRMSVIVRHENKITLYCKGADNIIIERLANTPENEQLKVVTNDHLQAFASEGLRTLCLAWREVPQSEYDSWKKRYKEATIALEHREDKVDAVAEEIEKDLQLIGATAIEDKLQDGVPDAIASLAQADIKIWVLTGDKLETAINIGFSCKLLTDDMREVFIVDAEDAAGVRDQLEKAKARLTNPESPALSPDMEMNPRLTKSGLAFPVNGDAVVENGQLPNGGGGGNGESEACALVIQGKSLVHALTPVIELLFLEIACMCKAVICCRVTPLQKALVVQLVKKHKSAITLAIGDGANDVSMIKVAHIGVGISGQEGMQAVLASDFSIGQFCFLKRLLLVHGRWSYYRIAKFLRYFFYKNFAFTLCHLWYAFFCGFTAQTVYDPWFISFYNLFYTSLPILALGIFDQDVNAKNSLEYPKLYTPGIRNLLFNKRKFFRSMTHGVATSLILFFIAYGAFHYSVDDLQGTQAFGTALATILIITVTVQVALDTAYWTVFNFVTIIGSVAFYFALTLFMYSSIFSSSYLGSERKVYSSPAFWFTLVLTVVILMVPVVAERFFLIDTRPTLSDRVRLRQKNESKLKRSQTQLAAFSRPSVTPSARRRKNRRSMRSSYAFSHEKGFGDLITTGTNMPGGKESGSVRLWSKRARQQRNQQNDSYLPDMFPVEESPEKEMQEVRIVGGGDVVDGPVASSRVPVQVTSL</sequence>
<proteinExistence type="inferred from homology"/>
<dbReference type="EC" id="7.6.2.1" evidence="16"/>
<dbReference type="EMBL" id="BDGG01000004">
    <property type="protein sequence ID" value="GAU98131.1"/>
    <property type="molecule type" value="Genomic_DNA"/>
</dbReference>
<dbReference type="SUPFAM" id="SSF81653">
    <property type="entry name" value="Calcium ATPase, transduction domain A"/>
    <property type="match status" value="1"/>
</dbReference>
<dbReference type="Pfam" id="PF16212">
    <property type="entry name" value="PhoLip_ATPase_C"/>
    <property type="match status" value="1"/>
</dbReference>
<dbReference type="PANTHER" id="PTHR24092">
    <property type="entry name" value="PROBABLE PHOSPHOLIPID-TRANSPORTING ATPASE"/>
    <property type="match status" value="1"/>
</dbReference>
<evidence type="ECO:0000313" key="20">
    <source>
        <dbReference type="EMBL" id="GAU98131.1"/>
    </source>
</evidence>
<evidence type="ECO:0000256" key="9">
    <source>
        <dbReference type="ARBA" id="ARBA00022967"/>
    </source>
</evidence>
<keyword evidence="3" id="KW-0597">Phosphoprotein</keyword>
<comment type="subcellular location">
    <subcellularLocation>
        <location evidence="1 16">Membrane</location>
        <topology evidence="1 16">Multi-pass membrane protein</topology>
    </subcellularLocation>
</comment>
<feature type="binding site" evidence="14">
    <location>
        <position position="604"/>
    </location>
    <ligand>
        <name>ATP</name>
        <dbReference type="ChEBI" id="CHEBI:30616"/>
    </ligand>
</feature>
<dbReference type="InterPro" id="IPR032631">
    <property type="entry name" value="P-type_ATPase_N"/>
</dbReference>
<dbReference type="Proteomes" id="UP000186922">
    <property type="component" value="Unassembled WGS sequence"/>
</dbReference>
<evidence type="ECO:0000259" key="18">
    <source>
        <dbReference type="Pfam" id="PF16209"/>
    </source>
</evidence>
<feature type="binding site" evidence="14">
    <location>
        <position position="684"/>
    </location>
    <ligand>
        <name>ATP</name>
        <dbReference type="ChEBI" id="CHEBI:30616"/>
    </ligand>
</feature>
<feature type="binding site" evidence="15">
    <location>
        <position position="402"/>
    </location>
    <ligand>
        <name>Mg(2+)</name>
        <dbReference type="ChEBI" id="CHEBI:18420"/>
    </ligand>
</feature>
<dbReference type="Pfam" id="PF16209">
    <property type="entry name" value="PhoLip_ATPase_N"/>
    <property type="match status" value="1"/>
</dbReference>
<feature type="compositionally biased region" description="Polar residues" evidence="17">
    <location>
        <begin position="1131"/>
        <end position="1145"/>
    </location>
</feature>
<evidence type="ECO:0000256" key="8">
    <source>
        <dbReference type="ARBA" id="ARBA00022842"/>
    </source>
</evidence>
<keyword evidence="11 16" id="KW-0472">Membrane</keyword>